<dbReference type="Proteomes" id="UP000195918">
    <property type="component" value="Unassembled WGS sequence"/>
</dbReference>
<proteinExistence type="predicted"/>
<keyword evidence="1" id="KW-0175">Coiled coil</keyword>
<organism evidence="2 3">
    <name type="scientific">Vagococcus fluvialis bH819</name>
    <dbReference type="NCBI Taxonomy" id="1255619"/>
    <lineage>
        <taxon>Bacteria</taxon>
        <taxon>Bacillati</taxon>
        <taxon>Bacillota</taxon>
        <taxon>Bacilli</taxon>
        <taxon>Lactobacillales</taxon>
        <taxon>Enterococcaceae</taxon>
        <taxon>Vagococcus</taxon>
    </lineage>
</organism>
<name>A0A1X6WRT2_9ENTE</name>
<protein>
    <submittedName>
        <fullName evidence="2">Uncharacterized protein</fullName>
    </submittedName>
</protein>
<evidence type="ECO:0000313" key="3">
    <source>
        <dbReference type="Proteomes" id="UP000195918"/>
    </source>
</evidence>
<gene>
    <name evidence="2" type="ORF">FM121_09715</name>
</gene>
<accession>A0A1X6WRT2</accession>
<reference evidence="3" key="1">
    <citation type="submission" date="2017-02" db="EMBL/GenBank/DDBJ databases">
        <authorList>
            <person name="Dridi B."/>
        </authorList>
    </citation>
    <scope>NUCLEOTIDE SEQUENCE [LARGE SCALE GENOMIC DNA]</scope>
    <source>
        <strain evidence="3">bH819</strain>
    </source>
</reference>
<evidence type="ECO:0000313" key="2">
    <source>
        <dbReference type="EMBL" id="SLM86356.1"/>
    </source>
</evidence>
<dbReference type="RefSeq" id="WP_086951989.1">
    <property type="nucleotide sequence ID" value="NZ_FWFD01000015.1"/>
</dbReference>
<dbReference type="EMBL" id="FWFD01000015">
    <property type="protein sequence ID" value="SLM86356.1"/>
    <property type="molecule type" value="Genomic_DNA"/>
</dbReference>
<dbReference type="AlphaFoldDB" id="A0A1X6WRT2"/>
<feature type="coiled-coil region" evidence="1">
    <location>
        <begin position="14"/>
        <end position="41"/>
    </location>
</feature>
<keyword evidence="3" id="KW-1185">Reference proteome</keyword>
<evidence type="ECO:0000256" key="1">
    <source>
        <dbReference type="SAM" id="Coils"/>
    </source>
</evidence>
<sequence>MSLTSETEVLLKQEKHLKGNILDEEQNIKELVEEIKGARQRKELFIVQLNNIQVDLEERKVKKY</sequence>